<organism evidence="1 2">
    <name type="scientific">Promicromonospora aerolata</name>
    <dbReference type="NCBI Taxonomy" id="195749"/>
    <lineage>
        <taxon>Bacteria</taxon>
        <taxon>Bacillati</taxon>
        <taxon>Actinomycetota</taxon>
        <taxon>Actinomycetes</taxon>
        <taxon>Micrococcales</taxon>
        <taxon>Promicromonosporaceae</taxon>
        <taxon>Promicromonospora</taxon>
    </lineage>
</organism>
<name>A0ABW4V446_9MICO</name>
<protein>
    <submittedName>
        <fullName evidence="1">Uncharacterized protein</fullName>
    </submittedName>
</protein>
<sequence length="106" mass="11617">MITPTTKDDVTIDFGTTELTELTGSLHHDMGYQGLTLMTDEGPERLSVNLLDYGFIARPGNVFIKDWSEGEGLTARLEAAGLVKRVRKVVVGPFRSTAYEVEVTLG</sequence>
<keyword evidence="2" id="KW-1185">Reference proteome</keyword>
<proteinExistence type="predicted"/>
<dbReference type="EMBL" id="JBHUHF010000001">
    <property type="protein sequence ID" value="MFD2024100.1"/>
    <property type="molecule type" value="Genomic_DNA"/>
</dbReference>
<comment type="caution">
    <text evidence="1">The sequence shown here is derived from an EMBL/GenBank/DDBJ whole genome shotgun (WGS) entry which is preliminary data.</text>
</comment>
<reference evidence="2" key="1">
    <citation type="journal article" date="2019" name="Int. J. Syst. Evol. Microbiol.">
        <title>The Global Catalogue of Microorganisms (GCM) 10K type strain sequencing project: providing services to taxonomists for standard genome sequencing and annotation.</title>
        <authorList>
            <consortium name="The Broad Institute Genomics Platform"/>
            <consortium name="The Broad Institute Genome Sequencing Center for Infectious Disease"/>
            <person name="Wu L."/>
            <person name="Ma J."/>
        </authorList>
    </citation>
    <scope>NUCLEOTIDE SEQUENCE [LARGE SCALE GENOMIC DNA]</scope>
    <source>
        <strain evidence="2">CCM 7043</strain>
    </source>
</reference>
<evidence type="ECO:0000313" key="1">
    <source>
        <dbReference type="EMBL" id="MFD2024100.1"/>
    </source>
</evidence>
<dbReference type="RefSeq" id="WP_377196075.1">
    <property type="nucleotide sequence ID" value="NZ_JBHUHF010000001.1"/>
</dbReference>
<gene>
    <name evidence="1" type="ORF">ACFSL2_01095</name>
</gene>
<evidence type="ECO:0000313" key="2">
    <source>
        <dbReference type="Proteomes" id="UP001597338"/>
    </source>
</evidence>
<accession>A0ABW4V446</accession>
<dbReference type="Proteomes" id="UP001597338">
    <property type="component" value="Unassembled WGS sequence"/>
</dbReference>